<feature type="domain" description="HTH cro/C1-type" evidence="2">
    <location>
        <begin position="9"/>
        <end position="63"/>
    </location>
</feature>
<evidence type="ECO:0000256" key="1">
    <source>
        <dbReference type="ARBA" id="ARBA00023125"/>
    </source>
</evidence>
<comment type="caution">
    <text evidence="3">The sequence shown here is derived from an EMBL/GenBank/DDBJ whole genome shotgun (WGS) entry which is preliminary data.</text>
</comment>
<protein>
    <submittedName>
        <fullName evidence="3">Helix-turn-helix domain-containing protein</fullName>
    </submittedName>
</protein>
<dbReference type="PANTHER" id="PTHR46797">
    <property type="entry name" value="HTH-TYPE TRANSCRIPTIONAL REGULATOR"/>
    <property type="match status" value="1"/>
</dbReference>
<sequence>MKPDWGKRLEELRTERGWDKKEVSAMLGFTQNVYGQYERQYRTPPLETLMRIADLYGSSLDYIAYGEEKRRRRPVDDLEKLRELLLHFEDEGIEQPFILDLDRWYELEKEDLEELRQRFEEIYQKAVSEKGK</sequence>
<evidence type="ECO:0000313" key="3">
    <source>
        <dbReference type="EMBL" id="MFC3040698.1"/>
    </source>
</evidence>
<evidence type="ECO:0000259" key="2">
    <source>
        <dbReference type="PROSITE" id="PS50943"/>
    </source>
</evidence>
<proteinExistence type="predicted"/>
<organism evidence="3 4">
    <name type="scientific">Virgibacillus xinjiangensis</name>
    <dbReference type="NCBI Taxonomy" id="393090"/>
    <lineage>
        <taxon>Bacteria</taxon>
        <taxon>Bacillati</taxon>
        <taxon>Bacillota</taxon>
        <taxon>Bacilli</taxon>
        <taxon>Bacillales</taxon>
        <taxon>Bacillaceae</taxon>
        <taxon>Virgibacillus</taxon>
    </lineage>
</organism>
<dbReference type="InterPro" id="IPR050807">
    <property type="entry name" value="TransReg_Diox_bact_type"/>
</dbReference>
<dbReference type="EMBL" id="JBHRSA010000042">
    <property type="protein sequence ID" value="MFC3040698.1"/>
    <property type="molecule type" value="Genomic_DNA"/>
</dbReference>
<accession>A0ABV7CX72</accession>
<dbReference type="RefSeq" id="WP_390272194.1">
    <property type="nucleotide sequence ID" value="NZ_JBHRSA010000042.1"/>
</dbReference>
<dbReference type="Gene3D" id="1.10.260.40">
    <property type="entry name" value="lambda repressor-like DNA-binding domains"/>
    <property type="match status" value="1"/>
</dbReference>
<keyword evidence="1" id="KW-0238">DNA-binding</keyword>
<dbReference type="PANTHER" id="PTHR46797:SF1">
    <property type="entry name" value="METHYLPHOSPHONATE SYNTHASE"/>
    <property type="match status" value="1"/>
</dbReference>
<dbReference type="Proteomes" id="UP001595279">
    <property type="component" value="Unassembled WGS sequence"/>
</dbReference>
<dbReference type="SMART" id="SM00530">
    <property type="entry name" value="HTH_XRE"/>
    <property type="match status" value="1"/>
</dbReference>
<dbReference type="CDD" id="cd00093">
    <property type="entry name" value="HTH_XRE"/>
    <property type="match status" value="1"/>
</dbReference>
<keyword evidence="4" id="KW-1185">Reference proteome</keyword>
<dbReference type="InterPro" id="IPR001387">
    <property type="entry name" value="Cro/C1-type_HTH"/>
</dbReference>
<dbReference type="SUPFAM" id="SSF47413">
    <property type="entry name" value="lambda repressor-like DNA-binding domains"/>
    <property type="match status" value="1"/>
</dbReference>
<gene>
    <name evidence="3" type="ORF">ACFOGI_10605</name>
</gene>
<reference evidence="4" key="1">
    <citation type="journal article" date="2019" name="Int. J. Syst. Evol. Microbiol.">
        <title>The Global Catalogue of Microorganisms (GCM) 10K type strain sequencing project: providing services to taxonomists for standard genome sequencing and annotation.</title>
        <authorList>
            <consortium name="The Broad Institute Genomics Platform"/>
            <consortium name="The Broad Institute Genome Sequencing Center for Infectious Disease"/>
            <person name="Wu L."/>
            <person name="Ma J."/>
        </authorList>
    </citation>
    <scope>NUCLEOTIDE SEQUENCE [LARGE SCALE GENOMIC DNA]</scope>
    <source>
        <strain evidence="4">KCTC 13128</strain>
    </source>
</reference>
<evidence type="ECO:0000313" key="4">
    <source>
        <dbReference type="Proteomes" id="UP001595279"/>
    </source>
</evidence>
<dbReference type="Pfam" id="PF01381">
    <property type="entry name" value="HTH_3"/>
    <property type="match status" value="1"/>
</dbReference>
<dbReference type="InterPro" id="IPR010982">
    <property type="entry name" value="Lambda_DNA-bd_dom_sf"/>
</dbReference>
<name>A0ABV7CX72_9BACI</name>
<dbReference type="PROSITE" id="PS50943">
    <property type="entry name" value="HTH_CROC1"/>
    <property type="match status" value="1"/>
</dbReference>